<proteinExistence type="predicted"/>
<dbReference type="AlphaFoldDB" id="A0A0G1ZXB9"/>
<name>A0A0G1ZXB9_9BACT</name>
<protein>
    <submittedName>
        <fullName evidence="1">Uncharacterized protein</fullName>
    </submittedName>
</protein>
<reference evidence="1 2" key="1">
    <citation type="journal article" date="2015" name="Nature">
        <title>rRNA introns, odd ribosomes, and small enigmatic genomes across a large radiation of phyla.</title>
        <authorList>
            <person name="Brown C.T."/>
            <person name="Hug L.A."/>
            <person name="Thomas B.C."/>
            <person name="Sharon I."/>
            <person name="Castelle C.J."/>
            <person name="Singh A."/>
            <person name="Wilkins M.J."/>
            <person name="Williams K.H."/>
            <person name="Banfield J.F."/>
        </authorList>
    </citation>
    <scope>NUCLEOTIDE SEQUENCE [LARGE SCALE GENOMIC DNA]</scope>
</reference>
<evidence type="ECO:0000313" key="1">
    <source>
        <dbReference type="EMBL" id="KKW33072.1"/>
    </source>
</evidence>
<sequence>MGLIFLVAVALGSVVLAVFFGKELLKKFQILRRFTHAAKDHVVTFNWVGASQARGRKPGMHNIVLRSGTGQPFSVLVGFELVLRSFRGLDPYGFAQSDERGVVVLATYLGRGACTFVFLANRGAGDIIASSTPDDQLLPPGARYDPHKFQTF</sequence>
<accession>A0A0G1ZXB9</accession>
<gene>
    <name evidence="1" type="ORF">UY77_C0006G0009</name>
</gene>
<evidence type="ECO:0000313" key="2">
    <source>
        <dbReference type="Proteomes" id="UP000034711"/>
    </source>
</evidence>
<dbReference type="Proteomes" id="UP000034711">
    <property type="component" value="Unassembled WGS sequence"/>
</dbReference>
<comment type="caution">
    <text evidence="1">The sequence shown here is derived from an EMBL/GenBank/DDBJ whole genome shotgun (WGS) entry which is preliminary data.</text>
</comment>
<dbReference type="EMBL" id="LCRI01000006">
    <property type="protein sequence ID" value="KKW33072.1"/>
    <property type="molecule type" value="Genomic_DNA"/>
</dbReference>
<organism evidence="1 2">
    <name type="scientific">Candidatus Uhrbacteria bacterium GW2011_GWA2_53_10</name>
    <dbReference type="NCBI Taxonomy" id="1618980"/>
    <lineage>
        <taxon>Bacteria</taxon>
        <taxon>Candidatus Uhriibacteriota</taxon>
    </lineage>
</organism>